<feature type="domain" description="Carrier" evidence="7">
    <location>
        <begin position="3269"/>
        <end position="3344"/>
    </location>
</feature>
<dbReference type="SMART" id="SM01294">
    <property type="entry name" value="PKS_PP_betabranch"/>
    <property type="match status" value="1"/>
</dbReference>
<dbReference type="EMBL" id="FOIJ01000001">
    <property type="protein sequence ID" value="SES91184.1"/>
    <property type="molecule type" value="Genomic_DNA"/>
</dbReference>
<evidence type="ECO:0000256" key="6">
    <source>
        <dbReference type="SAM" id="MobiDB-lite"/>
    </source>
</evidence>
<dbReference type="Pfam" id="PF00550">
    <property type="entry name" value="PP-binding"/>
    <property type="match status" value="5"/>
</dbReference>
<dbReference type="Pfam" id="PF00668">
    <property type="entry name" value="Condensation"/>
    <property type="match status" value="7"/>
</dbReference>
<dbReference type="NCBIfam" id="NF004282">
    <property type="entry name" value="PRK05691.1"/>
    <property type="match status" value="8"/>
</dbReference>
<dbReference type="InterPro" id="IPR020806">
    <property type="entry name" value="PKS_PP-bd"/>
</dbReference>
<dbReference type="InterPro" id="IPR000873">
    <property type="entry name" value="AMP-dep_synth/lig_dom"/>
</dbReference>
<dbReference type="InterPro" id="IPR010071">
    <property type="entry name" value="AA_adenyl_dom"/>
</dbReference>
<dbReference type="Gene3D" id="3.40.50.980">
    <property type="match status" value="10"/>
</dbReference>
<evidence type="ECO:0000313" key="9">
    <source>
        <dbReference type="Proteomes" id="UP000199181"/>
    </source>
</evidence>
<protein>
    <submittedName>
        <fullName evidence="8">Non-ribosomal peptide synthase domain TIGR01720/amino acid adenylation domain-containing protein</fullName>
    </submittedName>
</protein>
<sequence>MEKIRDRKHEEGAPASLFVPCSWVPEPLSHSKNVRANAFSCVQGGFRISGTLDVPLLEQSFDVLIQRHPSLHAPLSLTVIDLPQAGEAECREVALEQAQRPFDPGQGPLLRAALLRLGSQEHVLLLCMHRLVADEASPEVLGHELATVYGALVSGKAPRLLEPSPYQKWNEARVSMSAGECAHELFEEQVRRTPQAVAVSYEGRELSYAELEGRANQLAHELRGMGVGPESRVGLCVERSLEQVVGILGTLKAGGAYVPLDPAVPFERLEYMMKDAGLEVLLTQQHLVPGLPATAGRVVCLDADWAQIAQQSQAPVARKGGAGHLAYVIYTSGSTGKPKGTLLEHGGLCNTARAAMEVLGLGPGKRVLQFSSLGFDASVWEMFSALLSGAHLVLAGKEALMPGAPLQELLQAQAITTATLTPSVLMQLEPAHLPKLETVAAAGEACTPELVSRWKPGRRFINAYGPTEVTICATQNSQVEEGRPTIGRALPHVQVYVLDEGQRVVPVGVAGELCVGGAGLARGYLGRAELTAERFIPHPFSEKPGARLYRTGDRVRWLESGEIEYLGRMDFQVKLRGFRIELEEVEAALSQQEGLSEAVVVVREDVPGVRRLVAYVVGGGKQPMPSSEALRSALKQKLPEYMVPSAFVRLEALPLALTGKVDRKALPAPDWNALEPEREYVAPQTPVEKELAAIWAKVLRLERVGRHDNFFLLGGDSIIGMQILARAHQAGIRFTSKQLFQHPTLAALAPLVTQARALDDQGLITGQVPLTPIQHWFLEQQQPDPHHFKQAMVFEVTEPVVPALLEQALRKLLEHHDALRMCFTEEGGRWQQSNGAQAQEVSLRQVDLAHVPGAQRATAIEAVAEELQEGFELSRGLLLRAALLHLGAGQTGRLLIAIHHFVVDFVSWRILLEDLNTAYQQLCRGEPVVLAAKTTSFKRWAGKLEEYAQSPLDEERAYWLQPREPVRALPVDRVGGANTQDSARGVTVSLEPEPTRALLQEVPGAYRAHINDVLLAVLAQSLAQWTGSRQVLIDLEGHGREELFEDVNLSRTVGWFTTLFPVQLDLPESTSPAPILESVREELRRLPHRGIGYGLLRYLRKDGAAQGLLSRPQAEVSFNYWGQIDLMGQGSAPFVLSPELGGPEFGRKHRRPHLLAVEARVFGGKLEVTWLYSENVHARAAIEALAQNFMASLRTLIAGRTSPEAARYVPSDFPLAQLDRAALDQVLKQVPRIEDLYPLSPLQQGLLYHAHLAPGTDLYFEQVSWAIPHALDVSAFQKAWERVLAQSPVLRSAFLWEGLAEPLQAVLPSVPLPWRQLDWRDVPAAEQKARLSSLVSEDRSRGFELSQAPLMRVTLIRLGEAAYHCLFSFHHLLLDGWSVGLVFQALYAHSEALSSGKELPLQRGTSYRDYIAWLRRQDASRSEAYWRQALKGFTTPSPLPYGQRPGWTAEDSRGYGEQQLQIGRVSADALQAFVRQHGLTLNTLVLGAWGLVLGQHGGSTDVVFGTTLAGRPPELPGSDSVMGLLINTLPVRVRLEPQVPVLPWLERLQSGQDELRQHEYSPLSQVQAWSEVPRGTALFESLYSFENYPMDSALGGAEFIERTQFAIAASVIPNRQGLLLRIAFEAGRFESATIDRLLAHWSLALERMVAQPEMALGRVSLLSEGERRQVLEEWATTAVAGRPEECAHELFEEQVKRTPQAVAVSYEGRELSYAELEGRANQLAHELRGMGVGPESRVGLCVERSLEQVVGILGTLKAGGAYVPLDPAVPFERLEYMMKDAGLEVLLTQQHLVPVLPETAGRVVCLDADWAQIAQQSQAPVARKGGAGHLAYVIYTSGSTGKPKGTLLEHGGLCNTARAAMEVLGLGPGKRVLQFSSLGFDASVWEMFSALLSGAHLVLAGKEALMPGAPLQELLQAQAITTATLTPSVLMQLEPAHLPKLETVAAAGEACTPELVSRWKPGRRFINAYGPTEVTICATQNSQVEEGRPTIGRALPHVQVYVLDEGQRLVPVGVAGELCVGGAGLARGYLGRAELTAERFIPHPFSEEPGARLYRTGDRVRWLESGEIEYLGRMDFQVKLRGFRIELEEVEAALSQQEGLSEAVVVVREDVPGVRRLVAYVVGGGKQPMPSSEALRSALKQKLPEYMVPSAFVRLEALPLALTGKVDRRALPVPTLDGDGRREGFVEPRTEVERKLAEVWASVLKQPRIGVHDNFFELGGDSISSMQIVARAHQVGLKVTSKQLFQHQTIAELGPVVVEAGGAHVQGVVRNLDPLKASDFPLARLDPATLERVLKQHPGAEDIYPLSPLQQGMLFHALLSVELGMYFEQAVWRFGGTLQAPAFRRAWQELVDRNPILRTGFFWGEVPEPLQVVHPRVELPWQELDWREVPAAERHSRLESFLQEDRARGFELSRPPMMRVAIVRMGDNDSWIIWSFHHVLLDGWSASLLLKDLFELYEAFVQGRQIQLPPRPAFREYIAWLQGQDSTEAQAYWTRELQGFTAPTPLPGARSLDRTGSESSQQREREVQFSEASTEAVQAFARKHKLTVNTVAQAAWALVLGRYSGEPEIVFGSTLAGRPPELTGAEAIVGVLINTLPVRVRLPAGAVLLKWLQDLQAHQLEQRQHQHCALVQIQKWSEVPRERALFDSLFVFDYPMDASEKERLGILDAETFRPSQRTNYPLTATLGFPRGKLELRLAHEPHAFDAALIDQVLEHWKLALERIVAAPEQRLRELQLLTEQERQQVLETWNQTEAEYPREQCVHQWFEAQAARTPEAVAVRSGSEQVTYGELNRRANQLAQLLVKKGVGPEKLVGLCTERTVETVVGLLGILKAGGAYVPLDPAYPRERLAYMMEDTGATVLVTQAALVSRFSELKAQVVCLDSEQADLAQQPEHAPVSGVTSRNLAYVIYTSGSTGKPKGAMLEHQGVCNYLRWSAREYRVEEGQGAPVHSSISFDLTVTSLVLPLVVGRPVVMVGEEEGVEGLGEVLKAGENYSLVKLTPTHLKVLAQQLKPEEVKGRTRAFIIGGEGLSAESLRYWREHAPQTRLINEYGPTETVVGCSIYEVAAADAAEGAVPIGHPIANTQLYVLDGQMQVVPKGVAGELYIGGEGVGRGYLGRAELTAERFVPDPFRGEEGARLYKTGDLVKRQADGKLEYLGRLDTQVKVRGYRIELGEIEAVLAKHPAVHESVAVVREDGPSGARLVAYVTAHPGQTVREDELRALLSGTLPEYMVPAAFMVLEKLPVTQNGKVDRRALPAPVARESESFTAPRSPSEELVAGIWAQLLGVPRVGRHDNFFALGGHSLLAMQVASRLRTAFQMELPLRWLFEAPTVSALAQRVDSSRHELHASEGLKLAPVPREHPLPLSFSQQRLWFLDQLSPGDPSFNLTLAARVTGPLDAGRLEWSLRELCNRHEALRTTFATVQGQTVQVISPEPRLQLSVVDLSGLPGQEREAEVQRRADEDAARPFDLTKGPLLRAQLLCLAPQEGVLLLALHHIVTDGWSMGLFFKELGALYEAHGRGEASPLPALSLQYADYAVWQRNWLSGEVLEGQLSYWRKQLSGAPAVLELPTDRPRPAVRTTRGALAVGPKLPAALIRALRGMAQKEGVTFFMLMEAAFHALLHRYSGQEDISVGTTIAGRNRTETEPLIGLFINTLVLRVNLGGDPTFRELLGRVREVALGAYAHQDVPFERLVDELAPTRSLSHSPLFQVVFDVGLSAGGPPAALADLQLSPLRTQITTTKFDLAFLMVDHEDGMVGLCQYSTELYEEETVQRMLGHLTTLLEAVAGNAEQRVSKLPLMSAQERQRVVEEWNATSAEMAPACLHEVFAQQAERTPEAVAVSYEGTELSYRQVEVYANQLANYLRERGVGPDVVVGLCLDKGVELVVGVLGILKAGGAYLPLDAAHPMERLGYMLSDAGAPVLVTQERLAYEVPSYGEQRVLLDVEWEQFTQQPVQAPEVEVVPENLAYVIYTSGSTGKPKGVLIEHRSVLNTLRGSQRESQMGPGQRLMPFASIGFDAAVQELLLPLLHGGTVVFAPPEALMPGPEMARFIREQGITQLMVATPVLAALPYEEDSPLRTLVVGGEACPGELVDRWAPGRRFIQQYGPTEASITTASKRCEAGQGKPPFGKPYPNTRLYVLGKELEPVPVGVTGELYIGGEGVGRGYLGRAELTASSFIPDPFSAQPGARLYRTGDRAKYRADGNLEFMGRADGQVKLRGYRIELGEIEAVVNKYQGVRDGVVVVREEETGNKRLVAYVVPQPEEELETERLKAFLAERLPEYMVPTAFVVMEALPLTPNGKVDHKALPPPGQSETAVDRYVAPRNQTEELVAGIWSDLLDVEKVGVHDDFFDLGGHSLMATRVLSRIRDTLQVELAVSQLFAFPTVAGLARIIVSSDDSQGLQSPSILPVPRDEEIPLSFAQERLWFMDQLEPGSALFNVPIALRFKGQLDAEALEKSFQEIIRRHEVLRTNFVATGDKAAQVISPDLLFQMPVVELSSLPEQEREEEVRRRASEDAHKPFALDKEPLVRAQLLRLSPDEHVLLLSMHHIVNDAWSGGIFFRELASLYQGFMAGSPVSLPALPIQYADYTVWQRNWLSGEVLEGQLVYWRKQLAGAPAVLELPTDRPRPAVRTTRGASVGGFELSAQVTRALRGLAQREGVTLFMLMEAAFHALLHRYSGQEDISVGTTIAGRNRTETEPLIGLFMNTLVLRVNLGGDPTFRELLGRVREVALGAYAHQDVPFERLVDELAPTRSLSHSPLFQVVFDLRNAMSNPHLGDLQISGVKAKTVTTKFDLALMTFEQGDGLAGFCDYSTELYEEETVQRMLGHLTTLLEAVAGNAEQRVSKLPLMSAQERQRVVEEWNATSAEMEPACLHEVFAKQAERTPEAVAVSYEGTELSYRQVEVYANQLANYLRERGVGPDVVVGLCLDKGVELVVGVLGILKAGGAYLPLDAAHPMERLGYMLSDAGAPVLVTQERLAYEVPSYGEQRVLLDVEWEQFTQQPVQAPEVEVVPENLAYVIYTSGSTGKPKGVLIEHRSVLNTLRGSQRESQMGPGQRLMPFASIGFDAAVQELLLPLLHGGTVVFAPPEALMPGPEMARFIREQGITQLMVATPVLAALPYEEDSPLRTLVVGGEACPGELVDRWAPGRRFIQQYGPTEASITTASKRCEAGQGKPPFGKPYPNTRLYVLGKELEPVPVGVTGELYIGGEGVGRGYLGRAELTASSFIPDPFSAQPGARLYRTGDRAKYRADGNLEFMGRADGQVKLRGYRIELGEIEAVVSKYQGVREGLVVIREEAGNKKLVAYVVPQPEEELETERLKAFLAERLPEYMVPTAFVVMEALPLTPNGKVDHKALPPPGQSETAVDRYVAPRNQTEELVVGIWSEVLGVDKVGVHDDFFDLGGHSLMSVKILSRIRAIFDVELAVLDIFEQPTVARLVEKIVASRAGSKGPQPPPIVPGPPAEYVPLSYAQQLAWMPGKLPPEDPVNLVPLIFRLEGLLDADALARGLEEMVHRHEALRTTFPLVDGVPVQRIHPALSVELPVMDLSHLPEDRREAEALKQTEVHLGLPFDMAHGPLLRFGLFRLSEREHVLFLGMHHVLTDFESASVFLGELEALYSAYRDGKPSPLAPVALQYRDYTLWEQQWMQEGGLERLRAYWERKLTPLPEALQLPFDRAPTGEEGFEGASHTFELPTPLSDQVRAFCVKEGLTPFLFMLAVFEAFLSRSARQENLLISFTQANRTRAECEKMLGVFANITLLRGDVSGNPSFRELLGRVRDGFLEAFEHADMPYVEKARMLEGSSQGLRRSPVQIGFAFPSQSAAAALGFADLMAVPLALPRKEWAPLDLSLSMSQGPQGFVGRFNYRTRLFETATIQALETYFQVLVECVIADPEQPLQSLPSHPLFAEPSSRISSLHNSTGTQVAS</sequence>
<feature type="region of interest" description="Disordered" evidence="6">
    <location>
        <begin position="2502"/>
        <end position="2528"/>
    </location>
</feature>
<dbReference type="FunFam" id="3.40.50.980:FF:000001">
    <property type="entry name" value="Non-ribosomal peptide synthetase"/>
    <property type="match status" value="5"/>
</dbReference>
<gene>
    <name evidence="8" type="ORF">SAMN05443639_101612</name>
</gene>
<dbReference type="SMART" id="SM00823">
    <property type="entry name" value="PKS_PP"/>
    <property type="match status" value="5"/>
</dbReference>
<keyword evidence="5" id="KW-0677">Repeat</keyword>
<dbReference type="GO" id="GO:0003824">
    <property type="term" value="F:catalytic activity"/>
    <property type="evidence" value="ECO:0007669"/>
    <property type="project" value="InterPro"/>
</dbReference>
<evidence type="ECO:0000256" key="3">
    <source>
        <dbReference type="ARBA" id="ARBA00022450"/>
    </source>
</evidence>
<name>A0A1I0AAH0_9BACT</name>
<dbReference type="FunFam" id="1.10.1200.10:FF:000016">
    <property type="entry name" value="Non-ribosomal peptide synthase"/>
    <property type="match status" value="2"/>
</dbReference>
<comment type="cofactor">
    <cofactor evidence="1">
        <name>pantetheine 4'-phosphate</name>
        <dbReference type="ChEBI" id="CHEBI:47942"/>
    </cofactor>
</comment>
<dbReference type="Gene3D" id="3.30.300.30">
    <property type="match status" value="5"/>
</dbReference>
<dbReference type="InterPro" id="IPR001242">
    <property type="entry name" value="Condensation_dom"/>
</dbReference>
<dbReference type="PANTHER" id="PTHR45527:SF1">
    <property type="entry name" value="FATTY ACID SYNTHASE"/>
    <property type="match status" value="1"/>
</dbReference>
<dbReference type="PROSITE" id="PS00012">
    <property type="entry name" value="PHOSPHOPANTETHEINE"/>
    <property type="match status" value="5"/>
</dbReference>
<dbReference type="InterPro" id="IPR020845">
    <property type="entry name" value="AMP-binding_CS"/>
</dbReference>
<dbReference type="InterPro" id="IPR036736">
    <property type="entry name" value="ACP-like_sf"/>
</dbReference>
<dbReference type="InterPro" id="IPR006162">
    <property type="entry name" value="Ppantetheine_attach_site"/>
</dbReference>
<dbReference type="FunFam" id="3.40.50.12780:FF:000012">
    <property type="entry name" value="Non-ribosomal peptide synthetase"/>
    <property type="match status" value="5"/>
</dbReference>
<evidence type="ECO:0000256" key="2">
    <source>
        <dbReference type="ARBA" id="ARBA00006432"/>
    </source>
</evidence>
<dbReference type="FunFam" id="3.30.559.30:FF:000001">
    <property type="entry name" value="Non-ribosomal peptide synthetase"/>
    <property type="match status" value="2"/>
</dbReference>
<dbReference type="RefSeq" id="WP_093515468.1">
    <property type="nucleotide sequence ID" value="NZ_FOIJ01000001.1"/>
</dbReference>
<evidence type="ECO:0000256" key="1">
    <source>
        <dbReference type="ARBA" id="ARBA00001957"/>
    </source>
</evidence>
<dbReference type="InterPro" id="IPR009081">
    <property type="entry name" value="PP-bd_ACP"/>
</dbReference>
<keyword evidence="9" id="KW-1185">Reference proteome</keyword>
<dbReference type="NCBIfam" id="TIGR01733">
    <property type="entry name" value="AA-adenyl-dom"/>
    <property type="match status" value="5"/>
</dbReference>
<dbReference type="CDD" id="cd17652">
    <property type="entry name" value="A_NRPS_CmdD_like"/>
    <property type="match status" value="2"/>
</dbReference>
<feature type="compositionally biased region" description="Basic and acidic residues" evidence="6">
    <location>
        <begin position="2511"/>
        <end position="2528"/>
    </location>
</feature>
<dbReference type="CDD" id="cd19534">
    <property type="entry name" value="E_NRPS"/>
    <property type="match status" value="1"/>
</dbReference>
<keyword evidence="3" id="KW-0596">Phosphopantetheine</keyword>
<dbReference type="FunFam" id="1.10.1200.10:FF:000005">
    <property type="entry name" value="Nonribosomal peptide synthetase 1"/>
    <property type="match status" value="3"/>
</dbReference>
<accession>A0A1I0AAH0</accession>
<dbReference type="CDD" id="cd19543">
    <property type="entry name" value="DCL_NRPS"/>
    <property type="match status" value="2"/>
</dbReference>
<dbReference type="NCBIfam" id="TIGR01720">
    <property type="entry name" value="NRPS-para261"/>
    <property type="match status" value="1"/>
</dbReference>
<feature type="domain" description="Carrier" evidence="7">
    <location>
        <begin position="682"/>
        <end position="756"/>
    </location>
</feature>
<dbReference type="CDD" id="cd05930">
    <property type="entry name" value="A_NRPS"/>
    <property type="match status" value="3"/>
</dbReference>
<dbReference type="Gene3D" id="2.30.38.10">
    <property type="entry name" value="Luciferase, Domain 3"/>
    <property type="match status" value="5"/>
</dbReference>
<feature type="domain" description="Carrier" evidence="7">
    <location>
        <begin position="2187"/>
        <end position="2261"/>
    </location>
</feature>
<dbReference type="SUPFAM" id="SSF47336">
    <property type="entry name" value="ACP-like"/>
    <property type="match status" value="5"/>
</dbReference>
<dbReference type="PANTHER" id="PTHR45527">
    <property type="entry name" value="NONRIBOSOMAL PEPTIDE SYNTHETASE"/>
    <property type="match status" value="1"/>
</dbReference>
<dbReference type="FunFam" id="2.30.38.10:FF:000001">
    <property type="entry name" value="Non-ribosomal peptide synthetase PvdI"/>
    <property type="match status" value="5"/>
</dbReference>
<dbReference type="SUPFAM" id="SSF56801">
    <property type="entry name" value="Acetyl-CoA synthetase-like"/>
    <property type="match status" value="5"/>
</dbReference>
<dbReference type="InterPro" id="IPR025110">
    <property type="entry name" value="AMP-bd_C"/>
</dbReference>
<dbReference type="GO" id="GO:0031177">
    <property type="term" value="F:phosphopantetheine binding"/>
    <property type="evidence" value="ECO:0007669"/>
    <property type="project" value="InterPro"/>
</dbReference>
<dbReference type="PROSITE" id="PS50075">
    <property type="entry name" value="CARRIER"/>
    <property type="match status" value="5"/>
</dbReference>
<proteinExistence type="inferred from homology"/>
<dbReference type="GO" id="GO:0072330">
    <property type="term" value="P:monocarboxylic acid biosynthetic process"/>
    <property type="evidence" value="ECO:0007669"/>
    <property type="project" value="UniProtKB-ARBA"/>
</dbReference>
<dbReference type="GO" id="GO:0044550">
    <property type="term" value="P:secondary metabolite biosynthetic process"/>
    <property type="evidence" value="ECO:0007669"/>
    <property type="project" value="UniProtKB-ARBA"/>
</dbReference>
<dbReference type="InterPro" id="IPR023213">
    <property type="entry name" value="CAT-like_dom_sf"/>
</dbReference>
<dbReference type="GO" id="GO:0043041">
    <property type="term" value="P:amino acid activation for nonribosomal peptide biosynthetic process"/>
    <property type="evidence" value="ECO:0007669"/>
    <property type="project" value="TreeGrafter"/>
</dbReference>
<feature type="domain" description="Carrier" evidence="7">
    <location>
        <begin position="5375"/>
        <end position="5450"/>
    </location>
</feature>
<dbReference type="Gene3D" id="3.30.559.30">
    <property type="entry name" value="Nonribosomal peptide synthetase, condensation domain"/>
    <property type="match status" value="6"/>
</dbReference>
<comment type="similarity">
    <text evidence="2">Belongs to the ATP-dependent AMP-binding enzyme family.</text>
</comment>
<dbReference type="FunFam" id="3.30.559.10:FF:000012">
    <property type="entry name" value="Non-ribosomal peptide synthetase"/>
    <property type="match status" value="2"/>
</dbReference>
<dbReference type="NCBIfam" id="NF003417">
    <property type="entry name" value="PRK04813.1"/>
    <property type="match status" value="5"/>
</dbReference>
<organism evidence="8 9">
    <name type="scientific">Stigmatella erecta</name>
    <dbReference type="NCBI Taxonomy" id="83460"/>
    <lineage>
        <taxon>Bacteria</taxon>
        <taxon>Pseudomonadati</taxon>
        <taxon>Myxococcota</taxon>
        <taxon>Myxococcia</taxon>
        <taxon>Myxococcales</taxon>
        <taxon>Cystobacterineae</taxon>
        <taxon>Archangiaceae</taxon>
        <taxon>Stigmatella</taxon>
    </lineage>
</organism>
<evidence type="ECO:0000313" key="8">
    <source>
        <dbReference type="EMBL" id="SES91184.1"/>
    </source>
</evidence>
<dbReference type="Pfam" id="PF13193">
    <property type="entry name" value="AMP-binding_C"/>
    <property type="match status" value="5"/>
</dbReference>
<dbReference type="Proteomes" id="UP000199181">
    <property type="component" value="Unassembled WGS sequence"/>
</dbReference>
<dbReference type="CDD" id="cd19531">
    <property type="entry name" value="LCL_NRPS-like"/>
    <property type="match status" value="3"/>
</dbReference>
<dbReference type="SUPFAM" id="SSF52777">
    <property type="entry name" value="CoA-dependent acyltransferases"/>
    <property type="match status" value="13"/>
</dbReference>
<keyword evidence="4" id="KW-0597">Phosphoprotein</keyword>
<feature type="domain" description="Carrier" evidence="7">
    <location>
        <begin position="4324"/>
        <end position="4399"/>
    </location>
</feature>
<dbReference type="Gene3D" id="3.30.559.10">
    <property type="entry name" value="Chloramphenicol acetyltransferase-like domain"/>
    <property type="match status" value="7"/>
</dbReference>
<dbReference type="GO" id="GO:0005737">
    <property type="term" value="C:cytoplasm"/>
    <property type="evidence" value="ECO:0007669"/>
    <property type="project" value="TreeGrafter"/>
</dbReference>
<dbReference type="Pfam" id="PF00501">
    <property type="entry name" value="AMP-binding"/>
    <property type="match status" value="5"/>
</dbReference>
<dbReference type="FunFam" id="3.30.300.30:FF:000010">
    <property type="entry name" value="Enterobactin synthetase component F"/>
    <property type="match status" value="5"/>
</dbReference>
<dbReference type="InterPro" id="IPR010060">
    <property type="entry name" value="NRPS_synth"/>
</dbReference>
<dbReference type="PROSITE" id="PS00455">
    <property type="entry name" value="AMP_BINDING"/>
    <property type="match status" value="5"/>
</dbReference>
<reference evidence="9" key="1">
    <citation type="submission" date="2016-10" db="EMBL/GenBank/DDBJ databases">
        <authorList>
            <person name="Varghese N."/>
            <person name="Submissions S."/>
        </authorList>
    </citation>
    <scope>NUCLEOTIDE SEQUENCE [LARGE SCALE GENOMIC DNA]</scope>
    <source>
        <strain evidence="9">DSM 16858</strain>
    </source>
</reference>
<evidence type="ECO:0000256" key="5">
    <source>
        <dbReference type="ARBA" id="ARBA00022737"/>
    </source>
</evidence>
<evidence type="ECO:0000256" key="4">
    <source>
        <dbReference type="ARBA" id="ARBA00022553"/>
    </source>
</evidence>
<dbReference type="InterPro" id="IPR045851">
    <property type="entry name" value="AMP-bd_C_sf"/>
</dbReference>
<dbReference type="Gene3D" id="1.10.1200.10">
    <property type="entry name" value="ACP-like"/>
    <property type="match status" value="5"/>
</dbReference>
<evidence type="ECO:0000259" key="7">
    <source>
        <dbReference type="PROSITE" id="PS50075"/>
    </source>
</evidence>